<dbReference type="GO" id="GO:0004674">
    <property type="term" value="F:protein serine/threonine kinase activity"/>
    <property type="evidence" value="ECO:0007669"/>
    <property type="project" value="UniProtKB-EC"/>
</dbReference>
<dbReference type="GO" id="GO:0005524">
    <property type="term" value="F:ATP binding"/>
    <property type="evidence" value="ECO:0007669"/>
    <property type="project" value="UniProtKB-UniRule"/>
</dbReference>
<evidence type="ECO:0000313" key="11">
    <source>
        <dbReference type="Proteomes" id="UP000824134"/>
    </source>
</evidence>
<keyword evidence="8" id="KW-0472">Membrane</keyword>
<keyword evidence="8" id="KW-1133">Transmembrane helix</keyword>
<feature type="transmembrane region" description="Helical" evidence="8">
    <location>
        <begin position="367"/>
        <end position="388"/>
    </location>
</feature>
<sequence length="651" mass="70098">MAEISSGAPLGASYTLVEQVGKGASGQVWRLDPAKKSEPLAAKILHHHLTADTSVVERFVRERSVLLSLKNKNIVAVHDLVVEGETLALVMDYCAGGSLRDVIQKSGTLAPAQALKLTATVLETLAFAHGKNVIHRDIKPDNILFAVEETSPHSENLRITDFGIASLVQEGKSHTTTLAGTPHYLPPELIQNGVTGPAGDVYSTGIMLYELLAGRTPFAGEGTDFTVAYRHVSATVPPLDLPEPIMQELMSLLSKNPDRRPHALDSAGRLRALADRFADLPPLTLSPEPTQFSEVERPKTVIRGLAHDTAPALNAGADEPDAPNLGEAPLPTVIRPEALKPTQPAYQSTPNETENTDEQKKAKSKMLWLSVIGVVLLIATGWGIYWAVSSSSQNKEPFSALGKQESPLPSGLSVRREATYTPSTSTINLKVVYSAQKAPLSGEILEVLPPTTEDATCPNATWDRIDGQRNQPTITDMTVKCGWTLKGIDIKPNQEYEVQATVHAQVADQKALESWLDAVSTQTEEAITSADYQSTSYVAQRLQNIEVKVPARTVSQTVIPVKLIPVWPSGEDLLNPIYSSETAGKPTGMLQAIAGDDSPIRFSDGCSGHIAVDESGLKVTALSVAERCTVLARVGNFTDLQSDNFTITTRD</sequence>
<dbReference type="PROSITE" id="PS00107">
    <property type="entry name" value="PROTEIN_KINASE_ATP"/>
    <property type="match status" value="1"/>
</dbReference>
<evidence type="ECO:0000313" key="10">
    <source>
        <dbReference type="EMBL" id="HIY94207.1"/>
    </source>
</evidence>
<evidence type="ECO:0000256" key="1">
    <source>
        <dbReference type="ARBA" id="ARBA00010886"/>
    </source>
</evidence>
<keyword evidence="6 7" id="KW-0067">ATP-binding</keyword>
<keyword evidence="5 10" id="KW-0418">Kinase</keyword>
<dbReference type="PANTHER" id="PTHR43671:SF13">
    <property type="entry name" value="SERINE_THREONINE-PROTEIN KINASE NEK2"/>
    <property type="match status" value="1"/>
</dbReference>
<dbReference type="SMART" id="SM00220">
    <property type="entry name" value="S_TKc"/>
    <property type="match status" value="1"/>
</dbReference>
<dbReference type="PANTHER" id="PTHR43671">
    <property type="entry name" value="SERINE/THREONINE-PROTEIN KINASE NEK"/>
    <property type="match status" value="1"/>
</dbReference>
<evidence type="ECO:0000256" key="5">
    <source>
        <dbReference type="ARBA" id="ARBA00022777"/>
    </source>
</evidence>
<reference evidence="10" key="1">
    <citation type="journal article" date="2021" name="PeerJ">
        <title>Extensive microbial diversity within the chicken gut microbiome revealed by metagenomics and culture.</title>
        <authorList>
            <person name="Gilroy R."/>
            <person name="Ravi A."/>
            <person name="Getino M."/>
            <person name="Pursley I."/>
            <person name="Horton D.L."/>
            <person name="Alikhan N.F."/>
            <person name="Baker D."/>
            <person name="Gharbi K."/>
            <person name="Hall N."/>
            <person name="Watson M."/>
            <person name="Adriaenssens E.M."/>
            <person name="Foster-Nyarko E."/>
            <person name="Jarju S."/>
            <person name="Secka A."/>
            <person name="Antonio M."/>
            <person name="Oren A."/>
            <person name="Chaudhuri R.R."/>
            <person name="La Ragione R."/>
            <person name="Hildebrand F."/>
            <person name="Pallen M.J."/>
        </authorList>
    </citation>
    <scope>NUCLEOTIDE SEQUENCE</scope>
    <source>
        <strain evidence="10">ChiHjej12B11-9195</strain>
    </source>
</reference>
<dbReference type="EMBL" id="DXCN01000010">
    <property type="protein sequence ID" value="HIY94207.1"/>
    <property type="molecule type" value="Genomic_DNA"/>
</dbReference>
<evidence type="ECO:0000259" key="9">
    <source>
        <dbReference type="PROSITE" id="PS50011"/>
    </source>
</evidence>
<name>A0A9D1ZPS8_9MICC</name>
<evidence type="ECO:0000256" key="7">
    <source>
        <dbReference type="PROSITE-ProRule" id="PRU10141"/>
    </source>
</evidence>
<dbReference type="InterPro" id="IPR011009">
    <property type="entry name" value="Kinase-like_dom_sf"/>
</dbReference>
<proteinExistence type="inferred from homology"/>
<reference evidence="10" key="2">
    <citation type="submission" date="2021-04" db="EMBL/GenBank/DDBJ databases">
        <authorList>
            <person name="Gilroy R."/>
        </authorList>
    </citation>
    <scope>NUCLEOTIDE SEQUENCE</scope>
    <source>
        <strain evidence="10">ChiHjej12B11-9195</strain>
    </source>
</reference>
<keyword evidence="8" id="KW-0812">Transmembrane</keyword>
<dbReference type="CDD" id="cd14014">
    <property type="entry name" value="STKc_PknB_like"/>
    <property type="match status" value="1"/>
</dbReference>
<dbReference type="EC" id="2.7.11.1" evidence="2"/>
<gene>
    <name evidence="10" type="ORF">H9821_00880</name>
</gene>
<evidence type="ECO:0000256" key="3">
    <source>
        <dbReference type="ARBA" id="ARBA00022679"/>
    </source>
</evidence>
<dbReference type="Pfam" id="PF00069">
    <property type="entry name" value="Pkinase"/>
    <property type="match status" value="1"/>
</dbReference>
<protein>
    <recommendedName>
        <fullName evidence="2">non-specific serine/threonine protein kinase</fullName>
        <ecNumber evidence="2">2.7.11.1</ecNumber>
    </recommendedName>
</protein>
<evidence type="ECO:0000256" key="8">
    <source>
        <dbReference type="SAM" id="Phobius"/>
    </source>
</evidence>
<comment type="caution">
    <text evidence="10">The sequence shown here is derived from an EMBL/GenBank/DDBJ whole genome shotgun (WGS) entry which is preliminary data.</text>
</comment>
<evidence type="ECO:0000256" key="4">
    <source>
        <dbReference type="ARBA" id="ARBA00022741"/>
    </source>
</evidence>
<comment type="similarity">
    <text evidence="1">Belongs to the protein kinase superfamily. NEK Ser/Thr protein kinase family. NIMA subfamily.</text>
</comment>
<keyword evidence="4 7" id="KW-0547">Nucleotide-binding</keyword>
<keyword evidence="3" id="KW-0808">Transferase</keyword>
<dbReference type="AlphaFoldDB" id="A0A9D1ZPS8"/>
<dbReference type="PROSITE" id="PS50011">
    <property type="entry name" value="PROTEIN_KINASE_DOM"/>
    <property type="match status" value="1"/>
</dbReference>
<dbReference type="InterPro" id="IPR000719">
    <property type="entry name" value="Prot_kinase_dom"/>
</dbReference>
<dbReference type="Proteomes" id="UP000824134">
    <property type="component" value="Unassembled WGS sequence"/>
</dbReference>
<dbReference type="InterPro" id="IPR050660">
    <property type="entry name" value="NEK_Ser/Thr_kinase"/>
</dbReference>
<feature type="domain" description="Protein kinase" evidence="9">
    <location>
        <begin position="14"/>
        <end position="278"/>
    </location>
</feature>
<organism evidence="10 11">
    <name type="scientific">Candidatus Rothia avicola</name>
    <dbReference type="NCBI Taxonomy" id="2840478"/>
    <lineage>
        <taxon>Bacteria</taxon>
        <taxon>Bacillati</taxon>
        <taxon>Actinomycetota</taxon>
        <taxon>Actinomycetes</taxon>
        <taxon>Micrococcales</taxon>
        <taxon>Micrococcaceae</taxon>
        <taxon>Rothia</taxon>
    </lineage>
</organism>
<dbReference type="SUPFAM" id="SSF56112">
    <property type="entry name" value="Protein kinase-like (PK-like)"/>
    <property type="match status" value="1"/>
</dbReference>
<accession>A0A9D1ZPS8</accession>
<evidence type="ECO:0000256" key="6">
    <source>
        <dbReference type="ARBA" id="ARBA00022840"/>
    </source>
</evidence>
<evidence type="ECO:0000256" key="2">
    <source>
        <dbReference type="ARBA" id="ARBA00012513"/>
    </source>
</evidence>
<dbReference type="InterPro" id="IPR017441">
    <property type="entry name" value="Protein_kinase_ATP_BS"/>
</dbReference>
<dbReference type="Gene3D" id="1.10.510.10">
    <property type="entry name" value="Transferase(Phosphotransferase) domain 1"/>
    <property type="match status" value="1"/>
</dbReference>
<dbReference type="InterPro" id="IPR008271">
    <property type="entry name" value="Ser/Thr_kinase_AS"/>
</dbReference>
<feature type="binding site" evidence="7">
    <location>
        <position position="43"/>
    </location>
    <ligand>
        <name>ATP</name>
        <dbReference type="ChEBI" id="CHEBI:30616"/>
    </ligand>
</feature>
<dbReference type="PROSITE" id="PS00108">
    <property type="entry name" value="PROTEIN_KINASE_ST"/>
    <property type="match status" value="1"/>
</dbReference>